<gene>
    <name evidence="2" type="ORF">Asi02nite_68710</name>
</gene>
<feature type="signal peptide" evidence="1">
    <location>
        <begin position="1"/>
        <end position="23"/>
    </location>
</feature>
<organism evidence="2 3">
    <name type="scientific">Asanoa siamensis</name>
    <dbReference type="NCBI Taxonomy" id="926357"/>
    <lineage>
        <taxon>Bacteria</taxon>
        <taxon>Bacillati</taxon>
        <taxon>Actinomycetota</taxon>
        <taxon>Actinomycetes</taxon>
        <taxon>Micromonosporales</taxon>
        <taxon>Micromonosporaceae</taxon>
        <taxon>Asanoa</taxon>
    </lineage>
</organism>
<reference evidence="2 3" key="1">
    <citation type="submission" date="2021-01" db="EMBL/GenBank/DDBJ databases">
        <title>Whole genome shotgun sequence of Asanoa siamensis NBRC 107932.</title>
        <authorList>
            <person name="Komaki H."/>
            <person name="Tamura T."/>
        </authorList>
    </citation>
    <scope>NUCLEOTIDE SEQUENCE [LARGE SCALE GENOMIC DNA]</scope>
    <source>
        <strain evidence="2 3">NBRC 107932</strain>
    </source>
</reference>
<dbReference type="Proteomes" id="UP000604117">
    <property type="component" value="Unassembled WGS sequence"/>
</dbReference>
<name>A0ABQ4D1D3_9ACTN</name>
<protein>
    <recommendedName>
        <fullName evidence="4">DUF3558 domain-containing protein</fullName>
    </recommendedName>
</protein>
<evidence type="ECO:0000313" key="2">
    <source>
        <dbReference type="EMBL" id="GIF77353.1"/>
    </source>
</evidence>
<keyword evidence="3" id="KW-1185">Reference proteome</keyword>
<accession>A0ABQ4D1D3</accession>
<evidence type="ECO:0008006" key="4">
    <source>
        <dbReference type="Google" id="ProtNLM"/>
    </source>
</evidence>
<dbReference type="PROSITE" id="PS51257">
    <property type="entry name" value="PROKAR_LIPOPROTEIN"/>
    <property type="match status" value="1"/>
</dbReference>
<evidence type="ECO:0000313" key="3">
    <source>
        <dbReference type="Proteomes" id="UP000604117"/>
    </source>
</evidence>
<comment type="caution">
    <text evidence="2">The sequence shown here is derived from an EMBL/GenBank/DDBJ whole genome shotgun (WGS) entry which is preliminary data.</text>
</comment>
<proteinExistence type="predicted"/>
<dbReference type="EMBL" id="BONE01000087">
    <property type="protein sequence ID" value="GIF77353.1"/>
    <property type="molecule type" value="Genomic_DNA"/>
</dbReference>
<sequence>MDGRRTLACLAATATLTATLGMAACADDDPAPQRITSPVRTNFPAAMAGGACVYFDYAAIEKAIGVRFGISAASKSGDTTTCVVQPQDGGDLPDLALTISKTTADAEIFKSDVVPDKGATAVKGLGLAAYQSPIAATDKTGPGLEVCWLTKDKRLMSLRFTSIADSPAPPKTLGPQLVTLAKQVESTKPPKP</sequence>
<keyword evidence="1" id="KW-0732">Signal</keyword>
<feature type="chain" id="PRO_5047440560" description="DUF3558 domain-containing protein" evidence="1">
    <location>
        <begin position="24"/>
        <end position="192"/>
    </location>
</feature>
<evidence type="ECO:0000256" key="1">
    <source>
        <dbReference type="SAM" id="SignalP"/>
    </source>
</evidence>